<feature type="region of interest" description="Disordered" evidence="1">
    <location>
        <begin position="84"/>
        <end position="105"/>
    </location>
</feature>
<name>A0ABD1UUX5_9LAMI</name>
<comment type="caution">
    <text evidence="2">The sequence shown here is derived from an EMBL/GenBank/DDBJ whole genome shotgun (WGS) entry which is preliminary data.</text>
</comment>
<gene>
    <name evidence="2" type="ORF">Fot_21465</name>
</gene>
<keyword evidence="3" id="KW-1185">Reference proteome</keyword>
<protein>
    <submittedName>
        <fullName evidence="2">Uncharacterized protein</fullName>
    </submittedName>
</protein>
<reference evidence="3" key="1">
    <citation type="submission" date="2024-07" db="EMBL/GenBank/DDBJ databases">
        <title>Two chromosome-level genome assemblies of Korean endemic species Abeliophyllum distichum and Forsythia ovata (Oleaceae).</title>
        <authorList>
            <person name="Jang H."/>
        </authorList>
    </citation>
    <scope>NUCLEOTIDE SEQUENCE [LARGE SCALE GENOMIC DNA]</scope>
</reference>
<dbReference type="EMBL" id="JBFOLJ010000006">
    <property type="protein sequence ID" value="KAL2528864.1"/>
    <property type="molecule type" value="Genomic_DNA"/>
</dbReference>
<accession>A0ABD1UUX5</accession>
<proteinExistence type="predicted"/>
<dbReference type="Proteomes" id="UP001604277">
    <property type="component" value="Unassembled WGS sequence"/>
</dbReference>
<evidence type="ECO:0000256" key="1">
    <source>
        <dbReference type="SAM" id="MobiDB-lite"/>
    </source>
</evidence>
<sequence length="105" mass="10914">MGATSFSFPSSSPPPGTRLDFLFATQFRRLQISTGESPAYSKYRVYPSIKPTAATTTNPAVTKTKFCTPPSTTATTSIGAASTVAAAASASHAPPPTAQPTQQFK</sequence>
<dbReference type="AlphaFoldDB" id="A0ABD1UUX5"/>
<evidence type="ECO:0000313" key="3">
    <source>
        <dbReference type="Proteomes" id="UP001604277"/>
    </source>
</evidence>
<evidence type="ECO:0000313" key="2">
    <source>
        <dbReference type="EMBL" id="KAL2528864.1"/>
    </source>
</evidence>
<organism evidence="2 3">
    <name type="scientific">Forsythia ovata</name>
    <dbReference type="NCBI Taxonomy" id="205694"/>
    <lineage>
        <taxon>Eukaryota</taxon>
        <taxon>Viridiplantae</taxon>
        <taxon>Streptophyta</taxon>
        <taxon>Embryophyta</taxon>
        <taxon>Tracheophyta</taxon>
        <taxon>Spermatophyta</taxon>
        <taxon>Magnoliopsida</taxon>
        <taxon>eudicotyledons</taxon>
        <taxon>Gunneridae</taxon>
        <taxon>Pentapetalae</taxon>
        <taxon>asterids</taxon>
        <taxon>lamiids</taxon>
        <taxon>Lamiales</taxon>
        <taxon>Oleaceae</taxon>
        <taxon>Forsythieae</taxon>
        <taxon>Forsythia</taxon>
    </lineage>
</organism>